<organism evidence="2 3">
    <name type="scientific">Phytophthora cactorum</name>
    <dbReference type="NCBI Taxonomy" id="29920"/>
    <lineage>
        <taxon>Eukaryota</taxon>
        <taxon>Sar</taxon>
        <taxon>Stramenopiles</taxon>
        <taxon>Oomycota</taxon>
        <taxon>Peronosporomycetes</taxon>
        <taxon>Peronosporales</taxon>
        <taxon>Peronosporaceae</taxon>
        <taxon>Phytophthora</taxon>
    </lineage>
</organism>
<gene>
    <name evidence="2" type="ORF">JG687_00014502</name>
</gene>
<evidence type="ECO:0000313" key="3">
    <source>
        <dbReference type="Proteomes" id="UP000688947"/>
    </source>
</evidence>
<feature type="compositionally biased region" description="Basic and acidic residues" evidence="1">
    <location>
        <begin position="81"/>
        <end position="92"/>
    </location>
</feature>
<dbReference type="EMBL" id="JAENGZ010001179">
    <property type="protein sequence ID" value="KAG6950002.1"/>
    <property type="molecule type" value="Genomic_DNA"/>
</dbReference>
<feature type="region of interest" description="Disordered" evidence="1">
    <location>
        <begin position="51"/>
        <end position="92"/>
    </location>
</feature>
<accession>A0A8T1TW02</accession>
<name>A0A8T1TW02_9STRA</name>
<evidence type="ECO:0000256" key="1">
    <source>
        <dbReference type="SAM" id="MobiDB-lite"/>
    </source>
</evidence>
<reference evidence="2" key="1">
    <citation type="submission" date="2021-01" db="EMBL/GenBank/DDBJ databases">
        <title>Phytophthora aleatoria, a newly-described species from Pinus radiata is distinct from Phytophthora cactorum isolates based on comparative genomics.</title>
        <authorList>
            <person name="Mcdougal R."/>
            <person name="Panda P."/>
            <person name="Williams N."/>
            <person name="Studholme D.J."/>
        </authorList>
    </citation>
    <scope>NUCLEOTIDE SEQUENCE</scope>
    <source>
        <strain evidence="2">NZFS 3830</strain>
    </source>
</reference>
<proteinExistence type="predicted"/>
<evidence type="ECO:0000313" key="2">
    <source>
        <dbReference type="EMBL" id="KAG6950002.1"/>
    </source>
</evidence>
<dbReference type="AlphaFoldDB" id="A0A8T1TW02"/>
<sequence>MLAQAKTNYRKQGTFGATPRIAEAADTIDSNLAKRPDARAGDIARSHRAIIQARQPDDASASMPESGTFRQMPHECFPPRSESRRERVSHDNCDVNRVEGHAAYY</sequence>
<protein>
    <submittedName>
        <fullName evidence="2">Uncharacterized protein</fullName>
    </submittedName>
</protein>
<comment type="caution">
    <text evidence="2">The sequence shown here is derived from an EMBL/GenBank/DDBJ whole genome shotgun (WGS) entry which is preliminary data.</text>
</comment>
<dbReference type="Proteomes" id="UP000688947">
    <property type="component" value="Unassembled WGS sequence"/>
</dbReference>